<proteinExistence type="predicted"/>
<feature type="region of interest" description="Disordered" evidence="1">
    <location>
        <begin position="1"/>
        <end position="29"/>
    </location>
</feature>
<comment type="caution">
    <text evidence="2">The sequence shown here is derived from an EMBL/GenBank/DDBJ whole genome shotgun (WGS) entry which is preliminary data.</text>
</comment>
<reference evidence="2 3" key="1">
    <citation type="journal article" date="2018" name="New Phytol.">
        <title>Phylogenomics of Endogonaceae and evolution of mycorrhizas within Mucoromycota.</title>
        <authorList>
            <person name="Chang Y."/>
            <person name="Desiro A."/>
            <person name="Na H."/>
            <person name="Sandor L."/>
            <person name="Lipzen A."/>
            <person name="Clum A."/>
            <person name="Barry K."/>
            <person name="Grigoriev I.V."/>
            <person name="Martin F.M."/>
            <person name="Stajich J.E."/>
            <person name="Smith M.E."/>
            <person name="Bonito G."/>
            <person name="Spatafora J.W."/>
        </authorList>
    </citation>
    <scope>NUCLEOTIDE SEQUENCE [LARGE SCALE GENOMIC DNA]</scope>
    <source>
        <strain evidence="2 3">GMNB39</strain>
    </source>
</reference>
<gene>
    <name evidence="2" type="ORF">BC936DRAFT_146696</name>
</gene>
<dbReference type="EMBL" id="RBNI01005518">
    <property type="protein sequence ID" value="RUP46637.1"/>
    <property type="molecule type" value="Genomic_DNA"/>
</dbReference>
<evidence type="ECO:0000256" key="1">
    <source>
        <dbReference type="SAM" id="MobiDB-lite"/>
    </source>
</evidence>
<organism evidence="2 3">
    <name type="scientific">Jimgerdemannia flammicorona</name>
    <dbReference type="NCBI Taxonomy" id="994334"/>
    <lineage>
        <taxon>Eukaryota</taxon>
        <taxon>Fungi</taxon>
        <taxon>Fungi incertae sedis</taxon>
        <taxon>Mucoromycota</taxon>
        <taxon>Mucoromycotina</taxon>
        <taxon>Endogonomycetes</taxon>
        <taxon>Endogonales</taxon>
        <taxon>Endogonaceae</taxon>
        <taxon>Jimgerdemannia</taxon>
    </lineage>
</organism>
<accession>A0A433D6X6</accession>
<evidence type="ECO:0000313" key="2">
    <source>
        <dbReference type="EMBL" id="RUP46637.1"/>
    </source>
</evidence>
<protein>
    <submittedName>
        <fullName evidence="2">Uncharacterized protein</fullName>
    </submittedName>
</protein>
<dbReference type="Proteomes" id="UP000268093">
    <property type="component" value="Unassembled WGS sequence"/>
</dbReference>
<keyword evidence="3" id="KW-1185">Reference proteome</keyword>
<sequence length="113" mass="12977">MDSGDQDPPLRRCRKRDPRQLPSRRASSIRAISSVESLSSIRSTPFRPSKSQLLGPRHRHLSLWANRSRAVLTLSLSRQSLGPLYWQPPLMVSRAKIVFTPSLSRQPLRPFHR</sequence>
<evidence type="ECO:0000313" key="3">
    <source>
        <dbReference type="Proteomes" id="UP000268093"/>
    </source>
</evidence>
<name>A0A433D6X6_9FUNG</name>
<dbReference type="AlphaFoldDB" id="A0A433D6X6"/>